<dbReference type="VEuPathDB" id="FungiDB:PHYBLDRAFT_71559"/>
<organism evidence="2 3">
    <name type="scientific">Phycomyces blakesleeanus (strain ATCC 8743b / DSM 1359 / FGSC 10004 / NBRC 33097 / NRRL 1555)</name>
    <dbReference type="NCBI Taxonomy" id="763407"/>
    <lineage>
        <taxon>Eukaryota</taxon>
        <taxon>Fungi</taxon>
        <taxon>Fungi incertae sedis</taxon>
        <taxon>Mucoromycota</taxon>
        <taxon>Mucoromycotina</taxon>
        <taxon>Mucoromycetes</taxon>
        <taxon>Mucorales</taxon>
        <taxon>Phycomycetaceae</taxon>
        <taxon>Phycomyces</taxon>
    </lineage>
</organism>
<dbReference type="STRING" id="763407.A0A162NCM8"/>
<accession>A0A162NCM8</accession>
<feature type="region of interest" description="Disordered" evidence="1">
    <location>
        <begin position="250"/>
        <end position="289"/>
    </location>
</feature>
<dbReference type="GeneID" id="29003408"/>
<dbReference type="RefSeq" id="XP_018291158.1">
    <property type="nucleotide sequence ID" value="XM_018442502.1"/>
</dbReference>
<reference evidence="3" key="1">
    <citation type="submission" date="2015-06" db="EMBL/GenBank/DDBJ databases">
        <title>Expansion of signal transduction pathways in fungi by whole-genome duplication.</title>
        <authorList>
            <consortium name="DOE Joint Genome Institute"/>
            <person name="Corrochano L.M."/>
            <person name="Kuo A."/>
            <person name="Marcet-Houben M."/>
            <person name="Polaino S."/>
            <person name="Salamov A."/>
            <person name="Villalobos J.M."/>
            <person name="Alvarez M.I."/>
            <person name="Avalos J."/>
            <person name="Benito E.P."/>
            <person name="Benoit I."/>
            <person name="Burger G."/>
            <person name="Camino L.P."/>
            <person name="Canovas D."/>
            <person name="Cerda-Olmedo E."/>
            <person name="Cheng J.-F."/>
            <person name="Dominguez A."/>
            <person name="Elias M."/>
            <person name="Eslava A.P."/>
            <person name="Glaser F."/>
            <person name="Grimwood J."/>
            <person name="Gutierrez G."/>
            <person name="Heitman J."/>
            <person name="Henrissat B."/>
            <person name="Iturriaga E.A."/>
            <person name="Lang B.F."/>
            <person name="Lavin J.L."/>
            <person name="Lee S."/>
            <person name="Li W."/>
            <person name="Lindquist E."/>
            <person name="Lopez-Garcia S."/>
            <person name="Luque E.M."/>
            <person name="Marcos A.T."/>
            <person name="Martin J."/>
            <person name="McCluskey K."/>
            <person name="Medina H.R."/>
            <person name="Miralles-Duran A."/>
            <person name="Miyazaki A."/>
            <person name="Munoz-Torres E."/>
            <person name="Oguiza J.A."/>
            <person name="Ohm R."/>
            <person name="Olmedo M."/>
            <person name="Orejas M."/>
            <person name="Ortiz-Castellanos L."/>
            <person name="Pisabarro A.G."/>
            <person name="Rodriguez-Romero J."/>
            <person name="Ruiz-Herrera J."/>
            <person name="Ruiz-Vazquez R."/>
            <person name="Sanz C."/>
            <person name="Schackwitz W."/>
            <person name="Schmutz J."/>
            <person name="Shahriari M."/>
            <person name="Shelest E."/>
            <person name="Silva-Franco F."/>
            <person name="Soanes D."/>
            <person name="Syed K."/>
            <person name="Tagua V.G."/>
            <person name="Talbot N.J."/>
            <person name="Thon M."/>
            <person name="De vries R.P."/>
            <person name="Wiebenga A."/>
            <person name="Yadav J.S."/>
            <person name="Braun E.L."/>
            <person name="Baker S."/>
            <person name="Garre V."/>
            <person name="Horwitz B."/>
            <person name="Torres-Martinez S."/>
            <person name="Idnurm A."/>
            <person name="Herrera-Estrella A."/>
            <person name="Gabaldon T."/>
            <person name="Grigoriev I.V."/>
        </authorList>
    </citation>
    <scope>NUCLEOTIDE SEQUENCE [LARGE SCALE GENOMIC DNA]</scope>
    <source>
        <strain evidence="3">NRRL 1555(-)</strain>
    </source>
</reference>
<protein>
    <recommendedName>
        <fullName evidence="4">SWIM-type domain-containing protein</fullName>
    </recommendedName>
</protein>
<gene>
    <name evidence="2" type="ORF">PHYBLDRAFT_71559</name>
</gene>
<dbReference type="PANTHER" id="PTHR31569:SF4">
    <property type="entry name" value="SWIM-TYPE DOMAIN-CONTAINING PROTEIN"/>
    <property type="match status" value="1"/>
</dbReference>
<dbReference type="InterPro" id="IPR052579">
    <property type="entry name" value="Zinc_finger_SWIM"/>
</dbReference>
<sequence length="485" mass="55676">MIHNTTKKEFDLALNKFNKVSDSTKVKNGKQKVPAAVYFNDKWVVCKEKWVGYLTSKLMHFGCTTSRRVESAHHALKRSISAIESLDLAFESIERYIESLSQAFRNVEVRESMTVDPLVERNNLSSKLLMKVSKRALLLVDQEIRVVCDSSTYCKCMNKLQYGLPCRHCLPAGREICISDIPEMWLIEPRMAKQAKNTLEETIRVDKKPEVWMEEIIKLETLFRSCEGSQQVAKLLNKIKNVTSEFEGKTGNPSINFQAPEKIKYPDKRNDSARPTKQESLDPVSAPQKNGLIRPVTALEDYQYDKRTSVGKRVKFQPGFPVSHEIVGVVKASDTYIRPVCAYSYSPNTTSVSFLPFAHPKNTSKQQQPLIFNHVNNNDWTTVNLSRNISRKWPIIPELFLLGCVRNQIPNSFDTYWNKFKEFNKQSCLNLYKSYQSVSLRPHKLSITCELNDSPLCFFIEIICGKYFTLRVTLISSELKSINVE</sequence>
<evidence type="ECO:0008006" key="4">
    <source>
        <dbReference type="Google" id="ProtNLM"/>
    </source>
</evidence>
<dbReference type="AlphaFoldDB" id="A0A162NCM8"/>
<dbReference type="InParanoid" id="A0A162NCM8"/>
<proteinExistence type="predicted"/>
<feature type="compositionally biased region" description="Basic and acidic residues" evidence="1">
    <location>
        <begin position="261"/>
        <end position="280"/>
    </location>
</feature>
<dbReference type="EMBL" id="KV440982">
    <property type="protein sequence ID" value="OAD73118.1"/>
    <property type="molecule type" value="Genomic_DNA"/>
</dbReference>
<dbReference type="PANTHER" id="PTHR31569">
    <property type="entry name" value="SWIM-TYPE DOMAIN-CONTAINING PROTEIN"/>
    <property type="match status" value="1"/>
</dbReference>
<keyword evidence="3" id="KW-1185">Reference proteome</keyword>
<dbReference type="Proteomes" id="UP000077315">
    <property type="component" value="Unassembled WGS sequence"/>
</dbReference>
<evidence type="ECO:0000256" key="1">
    <source>
        <dbReference type="SAM" id="MobiDB-lite"/>
    </source>
</evidence>
<evidence type="ECO:0000313" key="3">
    <source>
        <dbReference type="Proteomes" id="UP000077315"/>
    </source>
</evidence>
<dbReference type="OrthoDB" id="2379842at2759"/>
<name>A0A162NCM8_PHYB8</name>
<evidence type="ECO:0000313" key="2">
    <source>
        <dbReference type="EMBL" id="OAD73118.1"/>
    </source>
</evidence>